<reference evidence="2" key="3">
    <citation type="submission" date="2015-06" db="UniProtKB">
        <authorList>
            <consortium name="EnsemblMetazoa"/>
        </authorList>
    </citation>
    <scope>IDENTIFICATION</scope>
</reference>
<dbReference type="HOGENOM" id="CLU_1887707_0_0_1"/>
<evidence type="ECO:0000313" key="2">
    <source>
        <dbReference type="EnsemblMetazoa" id="CapteP189964"/>
    </source>
</evidence>
<proteinExistence type="predicted"/>
<dbReference type="Proteomes" id="UP000014760">
    <property type="component" value="Unassembled WGS sequence"/>
</dbReference>
<dbReference type="EMBL" id="AMQN01010550">
    <property type="status" value="NOT_ANNOTATED_CDS"/>
    <property type="molecule type" value="Genomic_DNA"/>
</dbReference>
<dbReference type="EnsemblMetazoa" id="CapteT189964">
    <property type="protein sequence ID" value="CapteP189964"/>
    <property type="gene ID" value="CapteG189964"/>
</dbReference>
<protein>
    <submittedName>
        <fullName evidence="1 2">Uncharacterized protein</fullName>
    </submittedName>
</protein>
<dbReference type="EMBL" id="KB308112">
    <property type="protein sequence ID" value="ELT98260.1"/>
    <property type="molecule type" value="Genomic_DNA"/>
</dbReference>
<accession>R7U528</accession>
<sequence>MGEKACEQANCTASCTCKSMACSVHTSVQRTNFDPQTFVGVVSIGRGNVVGGHYNDGQSSVQRRVAILPISWRRKKEWLASSCVQQVDRWAGGASVLVCTGISMNHRTPMDVAKVLIDEEEEVKTKGIVMFEGTR</sequence>
<reference evidence="1 3" key="2">
    <citation type="journal article" date="2013" name="Nature">
        <title>Insights into bilaterian evolution from three spiralian genomes.</title>
        <authorList>
            <person name="Simakov O."/>
            <person name="Marletaz F."/>
            <person name="Cho S.J."/>
            <person name="Edsinger-Gonzales E."/>
            <person name="Havlak P."/>
            <person name="Hellsten U."/>
            <person name="Kuo D.H."/>
            <person name="Larsson T."/>
            <person name="Lv J."/>
            <person name="Arendt D."/>
            <person name="Savage R."/>
            <person name="Osoegawa K."/>
            <person name="de Jong P."/>
            <person name="Grimwood J."/>
            <person name="Chapman J.A."/>
            <person name="Shapiro H."/>
            <person name="Aerts A."/>
            <person name="Otillar R.P."/>
            <person name="Terry A.Y."/>
            <person name="Boore J.L."/>
            <person name="Grigoriev I.V."/>
            <person name="Lindberg D.R."/>
            <person name="Seaver E.C."/>
            <person name="Weisblat D.A."/>
            <person name="Putnam N.H."/>
            <person name="Rokhsar D.S."/>
        </authorList>
    </citation>
    <scope>NUCLEOTIDE SEQUENCE</scope>
    <source>
        <strain evidence="1 3">I ESC-2004</strain>
    </source>
</reference>
<evidence type="ECO:0000313" key="3">
    <source>
        <dbReference type="Proteomes" id="UP000014760"/>
    </source>
</evidence>
<reference evidence="3" key="1">
    <citation type="submission" date="2012-12" db="EMBL/GenBank/DDBJ databases">
        <authorList>
            <person name="Hellsten U."/>
            <person name="Grimwood J."/>
            <person name="Chapman J.A."/>
            <person name="Shapiro H."/>
            <person name="Aerts A."/>
            <person name="Otillar R.P."/>
            <person name="Terry A.Y."/>
            <person name="Boore J.L."/>
            <person name="Simakov O."/>
            <person name="Marletaz F."/>
            <person name="Cho S.-J."/>
            <person name="Edsinger-Gonzales E."/>
            <person name="Havlak P."/>
            <person name="Kuo D.-H."/>
            <person name="Larsson T."/>
            <person name="Lv J."/>
            <person name="Arendt D."/>
            <person name="Savage R."/>
            <person name="Osoegawa K."/>
            <person name="de Jong P."/>
            <person name="Lindberg D.R."/>
            <person name="Seaver E.C."/>
            <person name="Weisblat D.A."/>
            <person name="Putnam N.H."/>
            <person name="Grigoriev I.V."/>
            <person name="Rokhsar D.S."/>
        </authorList>
    </citation>
    <scope>NUCLEOTIDE SEQUENCE</scope>
    <source>
        <strain evidence="3">I ESC-2004</strain>
    </source>
</reference>
<keyword evidence="3" id="KW-1185">Reference proteome</keyword>
<gene>
    <name evidence="1" type="ORF">CAPTEDRAFT_189964</name>
</gene>
<dbReference type="AlphaFoldDB" id="R7U528"/>
<evidence type="ECO:0000313" key="1">
    <source>
        <dbReference type="EMBL" id="ELT98260.1"/>
    </source>
</evidence>
<organism evidence="1">
    <name type="scientific">Capitella teleta</name>
    <name type="common">Polychaete worm</name>
    <dbReference type="NCBI Taxonomy" id="283909"/>
    <lineage>
        <taxon>Eukaryota</taxon>
        <taxon>Metazoa</taxon>
        <taxon>Spiralia</taxon>
        <taxon>Lophotrochozoa</taxon>
        <taxon>Annelida</taxon>
        <taxon>Polychaeta</taxon>
        <taxon>Sedentaria</taxon>
        <taxon>Scolecida</taxon>
        <taxon>Capitellidae</taxon>
        <taxon>Capitella</taxon>
    </lineage>
</organism>
<name>R7U528_CAPTE</name>